<reference evidence="2 3" key="1">
    <citation type="submission" date="2021-03" db="EMBL/GenBank/DDBJ databases">
        <title>Complete Genome Sequences of Two Lysobacter Strains Isolated from Sea Water (Lysobacter caseinilyticus) and Soil (Lysobacter helvus) in South Korea.</title>
        <authorList>
            <person name="Watanabe Y."/>
            <person name="Arakawa K."/>
        </authorList>
    </citation>
    <scope>NUCLEOTIDE SEQUENCE [LARGE SCALE GENOMIC DNA]</scope>
    <source>
        <strain evidence="2 3">KVB24</strain>
    </source>
</reference>
<keyword evidence="1" id="KW-0472">Membrane</keyword>
<dbReference type="EMBL" id="AP024545">
    <property type="protein sequence ID" value="BCT93564.1"/>
    <property type="molecule type" value="Genomic_DNA"/>
</dbReference>
<sequence>MHNFFWGALIIAIGLFNGRSVFLGDFSVLSVVFDALGLFWVGRGVLDVRRARVAASPATDSETA</sequence>
<evidence type="ECO:0000256" key="1">
    <source>
        <dbReference type="SAM" id="Phobius"/>
    </source>
</evidence>
<keyword evidence="1" id="KW-0812">Transmembrane</keyword>
<gene>
    <name evidence="2" type="ORF">LYSCAS_25880</name>
</gene>
<dbReference type="Proteomes" id="UP000681317">
    <property type="component" value="Chromosome"/>
</dbReference>
<keyword evidence="1" id="KW-1133">Transmembrane helix</keyword>
<dbReference type="RefSeq" id="WP_213498438.1">
    <property type="nucleotide sequence ID" value="NZ_AP024545.1"/>
</dbReference>
<keyword evidence="3" id="KW-1185">Reference proteome</keyword>
<name>A0ABN6FVT9_9GAMM</name>
<organism evidence="2 3">
    <name type="scientific">Noviluteimonas caseinilytica</name>
    <dbReference type="NCBI Taxonomy" id="2675101"/>
    <lineage>
        <taxon>Bacteria</taxon>
        <taxon>Pseudomonadati</taxon>
        <taxon>Pseudomonadota</taxon>
        <taxon>Gammaproteobacteria</taxon>
        <taxon>Lysobacterales</taxon>
        <taxon>Lysobacteraceae</taxon>
        <taxon>Noviluteimonas</taxon>
    </lineage>
</organism>
<protein>
    <submittedName>
        <fullName evidence="2">Uncharacterized protein</fullName>
    </submittedName>
</protein>
<accession>A0ABN6FVT9</accession>
<evidence type="ECO:0000313" key="2">
    <source>
        <dbReference type="EMBL" id="BCT93564.1"/>
    </source>
</evidence>
<feature type="transmembrane region" description="Helical" evidence="1">
    <location>
        <begin position="28"/>
        <end position="46"/>
    </location>
</feature>
<proteinExistence type="predicted"/>
<evidence type="ECO:0000313" key="3">
    <source>
        <dbReference type="Proteomes" id="UP000681317"/>
    </source>
</evidence>